<dbReference type="RefSeq" id="WP_114054614.1">
    <property type="nucleotide sequence ID" value="NZ_CP030862.1"/>
</dbReference>
<dbReference type="EMBL" id="CP030862">
    <property type="protein sequence ID" value="AXE23433.1"/>
    <property type="molecule type" value="Genomic_DNA"/>
</dbReference>
<dbReference type="OrthoDB" id="3855669at2"/>
<protein>
    <submittedName>
        <fullName evidence="1">Uncharacterized protein</fullName>
    </submittedName>
</protein>
<proteinExistence type="predicted"/>
<evidence type="ECO:0000313" key="2">
    <source>
        <dbReference type="Proteomes" id="UP000252004"/>
    </source>
</evidence>
<evidence type="ECO:0000313" key="1">
    <source>
        <dbReference type="EMBL" id="AXE23433.1"/>
    </source>
</evidence>
<dbReference type="AlphaFoldDB" id="A0A344TXR2"/>
<name>A0A344TXR2_9ACTN</name>
<keyword evidence="2" id="KW-1185">Reference proteome</keyword>
<sequence>MTADDLSGPGPAPAIGAIVRDTRRNRLGIVTDRIGPHLRIRPLTGGRAWEAESEDTEPVSTAEVLRARLAEVNARSRGPRPSG</sequence>
<organism evidence="1 2">
    <name type="scientific">Streptomyces globosus</name>
    <dbReference type="NCBI Taxonomy" id="68209"/>
    <lineage>
        <taxon>Bacteria</taxon>
        <taxon>Bacillati</taxon>
        <taxon>Actinomycetota</taxon>
        <taxon>Actinomycetes</taxon>
        <taxon>Kitasatosporales</taxon>
        <taxon>Streptomycetaceae</taxon>
        <taxon>Streptomyces</taxon>
    </lineage>
</organism>
<reference evidence="1 2" key="1">
    <citation type="submission" date="2018-01" db="EMBL/GenBank/DDBJ databases">
        <title>Draft genome Sequence of streptomyces globosus LZH-48.</title>
        <authorList>
            <person name="Ran K."/>
            <person name="Li Z."/>
            <person name="Wei S."/>
            <person name="Dong R."/>
        </authorList>
    </citation>
    <scope>NUCLEOTIDE SEQUENCE [LARGE SCALE GENOMIC DNA]</scope>
    <source>
        <strain evidence="1 2">LZH-48</strain>
    </source>
</reference>
<dbReference type="KEGG" id="sgz:C0216_08100"/>
<accession>A0A344TXR2</accession>
<gene>
    <name evidence="1" type="ORF">C0216_08100</name>
</gene>
<dbReference type="Proteomes" id="UP000252004">
    <property type="component" value="Chromosome"/>
</dbReference>